<keyword evidence="10" id="KW-1185">Reference proteome</keyword>
<protein>
    <recommendedName>
        <fullName evidence="8">BHLH domain-containing protein</fullName>
    </recommendedName>
</protein>
<name>A0A6V7HIR9_9HYME</name>
<dbReference type="InterPro" id="IPR050359">
    <property type="entry name" value="bHLH_transcription_factors"/>
</dbReference>
<dbReference type="GO" id="GO:0070888">
    <property type="term" value="F:E-box binding"/>
    <property type="evidence" value="ECO:0007669"/>
    <property type="project" value="TreeGrafter"/>
</dbReference>
<dbReference type="GO" id="GO:0016607">
    <property type="term" value="C:nuclear speck"/>
    <property type="evidence" value="ECO:0007669"/>
    <property type="project" value="UniProtKB-SubCell"/>
</dbReference>
<evidence type="ECO:0000313" key="10">
    <source>
        <dbReference type="Proteomes" id="UP000752696"/>
    </source>
</evidence>
<feature type="non-terminal residue" evidence="9">
    <location>
        <position position="1"/>
    </location>
</feature>
<dbReference type="Pfam" id="PF00010">
    <property type="entry name" value="HLH"/>
    <property type="match status" value="1"/>
</dbReference>
<gene>
    <name evidence="9" type="ORF">MHI_LOCUS913404</name>
</gene>
<dbReference type="GO" id="GO:0045944">
    <property type="term" value="P:positive regulation of transcription by RNA polymerase II"/>
    <property type="evidence" value="ECO:0007669"/>
    <property type="project" value="TreeGrafter"/>
</dbReference>
<feature type="compositionally biased region" description="Basic and acidic residues" evidence="7">
    <location>
        <begin position="172"/>
        <end position="194"/>
    </location>
</feature>
<dbReference type="InterPro" id="IPR036638">
    <property type="entry name" value="HLH_DNA-bd_sf"/>
</dbReference>
<dbReference type="EMBL" id="CAJDYZ010011947">
    <property type="protein sequence ID" value="CAD1480341.1"/>
    <property type="molecule type" value="Genomic_DNA"/>
</dbReference>
<evidence type="ECO:0000256" key="5">
    <source>
        <dbReference type="ARBA" id="ARBA00023163"/>
    </source>
</evidence>
<feature type="compositionally biased region" description="Polar residues" evidence="7">
    <location>
        <begin position="196"/>
        <end position="211"/>
    </location>
</feature>
<dbReference type="CDD" id="cd11421">
    <property type="entry name" value="bHLH_TS_ATOH8"/>
    <property type="match status" value="1"/>
</dbReference>
<keyword evidence="4" id="KW-0238">DNA-binding</keyword>
<keyword evidence="5" id="KW-0804">Transcription</keyword>
<evidence type="ECO:0000256" key="7">
    <source>
        <dbReference type="SAM" id="MobiDB-lite"/>
    </source>
</evidence>
<comment type="caution">
    <text evidence="9">The sequence shown here is derived from an EMBL/GenBank/DDBJ whole genome shotgun (WGS) entry which is preliminary data.</text>
</comment>
<dbReference type="GO" id="GO:0009653">
    <property type="term" value="P:anatomical structure morphogenesis"/>
    <property type="evidence" value="ECO:0007669"/>
    <property type="project" value="TreeGrafter"/>
</dbReference>
<feature type="domain" description="BHLH" evidence="8">
    <location>
        <begin position="347"/>
        <end position="399"/>
    </location>
</feature>
<dbReference type="InterPro" id="IPR011598">
    <property type="entry name" value="bHLH_dom"/>
</dbReference>
<dbReference type="Proteomes" id="UP000752696">
    <property type="component" value="Unassembled WGS sequence"/>
</dbReference>
<dbReference type="AlphaFoldDB" id="A0A6V7HIR9"/>
<feature type="compositionally biased region" description="Low complexity" evidence="7">
    <location>
        <begin position="139"/>
        <end position="152"/>
    </location>
</feature>
<dbReference type="InterPro" id="IPR032660">
    <property type="entry name" value="ATOH8_bHLH"/>
</dbReference>
<keyword evidence="6" id="KW-0539">Nucleus</keyword>
<reference evidence="9" key="1">
    <citation type="submission" date="2020-07" db="EMBL/GenBank/DDBJ databases">
        <authorList>
            <person name="Nazaruddin N."/>
        </authorList>
    </citation>
    <scope>NUCLEOTIDE SEQUENCE</scope>
</reference>
<accession>A0A6V7HIR9</accession>
<evidence type="ECO:0000313" key="9">
    <source>
        <dbReference type="EMBL" id="CAD1480341.1"/>
    </source>
</evidence>
<feature type="compositionally biased region" description="Basic and acidic residues" evidence="7">
    <location>
        <begin position="48"/>
        <end position="57"/>
    </location>
</feature>
<feature type="region of interest" description="Disordered" evidence="7">
    <location>
        <begin position="139"/>
        <end position="220"/>
    </location>
</feature>
<dbReference type="FunFam" id="4.10.280.10:FF:000052">
    <property type="entry name" value="Protein atonal homolog 8"/>
    <property type="match status" value="1"/>
</dbReference>
<sequence length="440" mass="48277">GAMSSSEKDAGFCSGGDEDDMSDLRSPSASEDSLEVQVTPISLKNKRKLAEPRKIHEPSTAPLKKRRFQRIEEETVPDEESTGRTLLRSPSPFRPWSYTSSKHTIDAKHPLPLIATAKEAVLDQSTTCVFSLLTSLSSSTVPPTIPNRINNPPHHHHHRHHHHHHHHHPLRKKFESQSRESSRIENREVSREKLNNAASTPEATLSPTADKTPSPVAHPRGLLQEEPLSLVLRGDVAARVPSHPAVNGNYEKTDSYSVERANVLNASSLSSSLLSSLSSSSSLSLTSTSSSSSHRSCSMAETTAAMITAVVSTSTTTVTMTGVQNSLARQHPTTAGQQRNYKNMTRERRIEANARERTRVHTISAAFDTLRRAIPAYSHNQKLSKLSVLRIACSYIMTLGKIVDITDEGQPINGASLGACVDLVSKTIQTEGKLRKRKED</sequence>
<dbReference type="PROSITE" id="PS50888">
    <property type="entry name" value="BHLH"/>
    <property type="match status" value="1"/>
</dbReference>
<feature type="compositionally biased region" description="Basic and acidic residues" evidence="7">
    <location>
        <begin position="1"/>
        <end position="10"/>
    </location>
</feature>
<keyword evidence="3" id="KW-0805">Transcription regulation</keyword>
<dbReference type="SMART" id="SM00353">
    <property type="entry name" value="HLH"/>
    <property type="match status" value="1"/>
</dbReference>
<feature type="compositionally biased region" description="Basic residues" evidence="7">
    <location>
        <begin position="153"/>
        <end position="171"/>
    </location>
</feature>
<evidence type="ECO:0000259" key="8">
    <source>
        <dbReference type="PROSITE" id="PS50888"/>
    </source>
</evidence>
<dbReference type="Gene3D" id="4.10.280.10">
    <property type="entry name" value="Helix-loop-helix DNA-binding domain"/>
    <property type="match status" value="1"/>
</dbReference>
<evidence type="ECO:0000256" key="2">
    <source>
        <dbReference type="ARBA" id="ARBA00004496"/>
    </source>
</evidence>
<evidence type="ECO:0000256" key="3">
    <source>
        <dbReference type="ARBA" id="ARBA00023015"/>
    </source>
</evidence>
<dbReference type="PANTHER" id="PTHR19290">
    <property type="entry name" value="BASIC HELIX-LOOP-HELIX PROTEIN NEUROGENIN-RELATED"/>
    <property type="match status" value="1"/>
</dbReference>
<dbReference type="SUPFAM" id="SSF47459">
    <property type="entry name" value="HLH, helix-loop-helix DNA-binding domain"/>
    <property type="match status" value="1"/>
</dbReference>
<evidence type="ECO:0000256" key="4">
    <source>
        <dbReference type="ARBA" id="ARBA00023125"/>
    </source>
</evidence>
<evidence type="ECO:0000256" key="1">
    <source>
        <dbReference type="ARBA" id="ARBA00004324"/>
    </source>
</evidence>
<dbReference type="GO" id="GO:0005737">
    <property type="term" value="C:cytoplasm"/>
    <property type="evidence" value="ECO:0007669"/>
    <property type="project" value="UniProtKB-SubCell"/>
</dbReference>
<evidence type="ECO:0000256" key="6">
    <source>
        <dbReference type="ARBA" id="ARBA00023242"/>
    </source>
</evidence>
<feature type="region of interest" description="Disordered" evidence="7">
    <location>
        <begin position="1"/>
        <end position="92"/>
    </location>
</feature>
<proteinExistence type="predicted"/>
<comment type="subcellular location">
    <subcellularLocation>
        <location evidence="2">Cytoplasm</location>
    </subcellularLocation>
    <subcellularLocation>
        <location evidence="1">Nucleus speckle</location>
    </subcellularLocation>
</comment>
<organism evidence="9 10">
    <name type="scientific">Heterotrigona itama</name>
    <dbReference type="NCBI Taxonomy" id="395501"/>
    <lineage>
        <taxon>Eukaryota</taxon>
        <taxon>Metazoa</taxon>
        <taxon>Ecdysozoa</taxon>
        <taxon>Arthropoda</taxon>
        <taxon>Hexapoda</taxon>
        <taxon>Insecta</taxon>
        <taxon>Pterygota</taxon>
        <taxon>Neoptera</taxon>
        <taxon>Endopterygota</taxon>
        <taxon>Hymenoptera</taxon>
        <taxon>Apocrita</taxon>
        <taxon>Aculeata</taxon>
        <taxon>Apoidea</taxon>
        <taxon>Anthophila</taxon>
        <taxon>Apidae</taxon>
        <taxon>Heterotrigona</taxon>
    </lineage>
</organism>
<dbReference type="PANTHER" id="PTHR19290:SF102">
    <property type="entry name" value="TRANSCRIPTION FACTOR ATOH8"/>
    <property type="match status" value="1"/>
</dbReference>
<dbReference type="GO" id="GO:0003700">
    <property type="term" value="F:DNA-binding transcription factor activity"/>
    <property type="evidence" value="ECO:0007669"/>
    <property type="project" value="InterPro"/>
</dbReference>
<dbReference type="GO" id="GO:0046983">
    <property type="term" value="F:protein dimerization activity"/>
    <property type="evidence" value="ECO:0007669"/>
    <property type="project" value="InterPro"/>
</dbReference>
<dbReference type="OrthoDB" id="10001938at2759"/>